<keyword evidence="2 5" id="KW-0378">Hydrolase</keyword>
<dbReference type="Gene3D" id="3.40.50.1820">
    <property type="entry name" value="alpha/beta hydrolase"/>
    <property type="match status" value="1"/>
</dbReference>
<evidence type="ECO:0000259" key="4">
    <source>
        <dbReference type="Pfam" id="PF07859"/>
    </source>
</evidence>
<keyword evidence="6" id="KW-1185">Reference proteome</keyword>
<dbReference type="GO" id="GO:0016787">
    <property type="term" value="F:hydrolase activity"/>
    <property type="evidence" value="ECO:0007669"/>
    <property type="project" value="UniProtKB-KW"/>
</dbReference>
<gene>
    <name evidence="5" type="ORF">IU470_23425</name>
</gene>
<organism evidence="5 6">
    <name type="scientific">Nocardia abscessus</name>
    <dbReference type="NCBI Taxonomy" id="120957"/>
    <lineage>
        <taxon>Bacteria</taxon>
        <taxon>Bacillati</taxon>
        <taxon>Actinomycetota</taxon>
        <taxon>Actinomycetes</taxon>
        <taxon>Mycobacteriales</taxon>
        <taxon>Nocardiaceae</taxon>
        <taxon>Nocardia</taxon>
    </lineage>
</organism>
<evidence type="ECO:0000313" key="5">
    <source>
        <dbReference type="EMBL" id="MBF6228044.1"/>
    </source>
</evidence>
<protein>
    <submittedName>
        <fullName evidence="5">Alpha/beta hydrolase</fullName>
    </submittedName>
</protein>
<dbReference type="InterPro" id="IPR013094">
    <property type="entry name" value="AB_hydrolase_3"/>
</dbReference>
<dbReference type="InterPro" id="IPR033140">
    <property type="entry name" value="Lipase_GDXG_put_SER_AS"/>
</dbReference>
<comment type="similarity">
    <text evidence="1">Belongs to the 'GDXG' lipolytic enzyme family.</text>
</comment>
<evidence type="ECO:0000256" key="2">
    <source>
        <dbReference type="ARBA" id="ARBA00022801"/>
    </source>
</evidence>
<proteinExistence type="inferred from homology"/>
<dbReference type="InterPro" id="IPR029058">
    <property type="entry name" value="AB_hydrolase_fold"/>
</dbReference>
<feature type="domain" description="Alpha/beta hydrolase fold-3" evidence="4">
    <location>
        <begin position="82"/>
        <end position="286"/>
    </location>
</feature>
<feature type="active site" evidence="3">
    <location>
        <position position="160"/>
    </location>
</feature>
<evidence type="ECO:0000256" key="1">
    <source>
        <dbReference type="ARBA" id="ARBA00010515"/>
    </source>
</evidence>
<dbReference type="Pfam" id="PF07859">
    <property type="entry name" value="Abhydrolase_3"/>
    <property type="match status" value="1"/>
</dbReference>
<dbReference type="PANTHER" id="PTHR48081">
    <property type="entry name" value="AB HYDROLASE SUPERFAMILY PROTEIN C4A8.06C"/>
    <property type="match status" value="1"/>
</dbReference>
<reference evidence="5 6" key="1">
    <citation type="submission" date="2020-10" db="EMBL/GenBank/DDBJ databases">
        <title>Identification of Nocardia species via Next-generation sequencing and recognition of intraspecies genetic diversity.</title>
        <authorList>
            <person name="Li P."/>
            <person name="Li P."/>
            <person name="Lu B."/>
        </authorList>
    </citation>
    <scope>NUCLEOTIDE SEQUENCE [LARGE SCALE GENOMIC DNA]</scope>
    <source>
        <strain evidence="5 6">N-11</strain>
    </source>
</reference>
<dbReference type="EMBL" id="JADLRE010000019">
    <property type="protein sequence ID" value="MBF6228044.1"/>
    <property type="molecule type" value="Genomic_DNA"/>
</dbReference>
<accession>A0ABS0CHF1</accession>
<sequence>MPLTPEAQVIIDAAAAAFPALGTEVLDAAEARRLLAARPAAAAEPIPVAQVLERRIPGPPGESEVRVRIYRPEGARRPAPVVMFCHGGGFVICSLDSHDQFCRATAVGADAIVVSVDYRQAPEHRFPAAAEDAYAALRWVADHAESLGGDPARLVVAGDSAGGNLATVTALMARDRGGPRIARQLLLYPMLDPACATESYRANAEGYFTTAAHLRWYWSQYLGSHDGADPYANPLTADPSGLPPAYIVTAEFDPLRDEGENYGQRLRNAGVEAEIHRYDGMFHGFMSMAGHLPESVRANTAIYSAIRAAHARNEPASRTAREHP</sequence>
<comment type="caution">
    <text evidence="5">The sequence shown here is derived from an EMBL/GenBank/DDBJ whole genome shotgun (WGS) entry which is preliminary data.</text>
</comment>
<dbReference type="InterPro" id="IPR050300">
    <property type="entry name" value="GDXG_lipolytic_enzyme"/>
</dbReference>
<dbReference type="SUPFAM" id="SSF53474">
    <property type="entry name" value="alpha/beta-Hydrolases"/>
    <property type="match status" value="1"/>
</dbReference>
<dbReference type="PANTHER" id="PTHR48081:SF8">
    <property type="entry name" value="ALPHA_BETA HYDROLASE FOLD-3 DOMAIN-CONTAINING PROTEIN-RELATED"/>
    <property type="match status" value="1"/>
</dbReference>
<evidence type="ECO:0000313" key="6">
    <source>
        <dbReference type="Proteomes" id="UP000807309"/>
    </source>
</evidence>
<dbReference type="Proteomes" id="UP000807309">
    <property type="component" value="Unassembled WGS sequence"/>
</dbReference>
<name>A0ABS0CHF1_9NOCA</name>
<dbReference type="RefSeq" id="WP_195034985.1">
    <property type="nucleotide sequence ID" value="NZ_JADLRE010000019.1"/>
</dbReference>
<dbReference type="PROSITE" id="PS01174">
    <property type="entry name" value="LIPASE_GDXG_SER"/>
    <property type="match status" value="1"/>
</dbReference>
<evidence type="ECO:0000256" key="3">
    <source>
        <dbReference type="PROSITE-ProRule" id="PRU10038"/>
    </source>
</evidence>